<dbReference type="EMBL" id="MU621016">
    <property type="protein sequence ID" value="KAI8574975.1"/>
    <property type="molecule type" value="Genomic_DNA"/>
</dbReference>
<dbReference type="AlphaFoldDB" id="A0AAD5E3P6"/>
<dbReference type="RefSeq" id="XP_051439981.1">
    <property type="nucleotide sequence ID" value="XM_051584709.1"/>
</dbReference>
<feature type="transmembrane region" description="Helical" evidence="1">
    <location>
        <begin position="6"/>
        <end position="25"/>
    </location>
</feature>
<accession>A0AAD5E3P6</accession>
<gene>
    <name evidence="2" type="ORF">K450DRAFT_203241</name>
</gene>
<proteinExistence type="predicted"/>
<dbReference type="Proteomes" id="UP001206595">
    <property type="component" value="Unassembled WGS sequence"/>
</dbReference>
<protein>
    <submittedName>
        <fullName evidence="2">Uncharacterized protein</fullName>
    </submittedName>
</protein>
<evidence type="ECO:0000256" key="1">
    <source>
        <dbReference type="SAM" id="Phobius"/>
    </source>
</evidence>
<dbReference type="GeneID" id="75910059"/>
<keyword evidence="3" id="KW-1185">Reference proteome</keyword>
<comment type="caution">
    <text evidence="2">The sequence shown here is derived from an EMBL/GenBank/DDBJ whole genome shotgun (WGS) entry which is preliminary data.</text>
</comment>
<keyword evidence="1" id="KW-1133">Transmembrane helix</keyword>
<name>A0AAD5E3P6_UMBRA</name>
<reference evidence="2" key="2">
    <citation type="journal article" date="2022" name="Proc. Natl. Acad. Sci. U.S.A.">
        <title>Diploid-dominant life cycles characterize the early evolution of Fungi.</title>
        <authorList>
            <person name="Amses K.R."/>
            <person name="Simmons D.R."/>
            <person name="Longcore J.E."/>
            <person name="Mondo S.J."/>
            <person name="Seto K."/>
            <person name="Jeronimo G.H."/>
            <person name="Bonds A.E."/>
            <person name="Quandt C.A."/>
            <person name="Davis W.J."/>
            <person name="Chang Y."/>
            <person name="Federici B.A."/>
            <person name="Kuo A."/>
            <person name="LaButti K."/>
            <person name="Pangilinan J."/>
            <person name="Andreopoulos W."/>
            <person name="Tritt A."/>
            <person name="Riley R."/>
            <person name="Hundley H."/>
            <person name="Johnson J."/>
            <person name="Lipzen A."/>
            <person name="Barry K."/>
            <person name="Lang B.F."/>
            <person name="Cuomo C.A."/>
            <person name="Buchler N.E."/>
            <person name="Grigoriev I.V."/>
            <person name="Spatafora J.W."/>
            <person name="Stajich J.E."/>
            <person name="James T.Y."/>
        </authorList>
    </citation>
    <scope>NUCLEOTIDE SEQUENCE</scope>
    <source>
        <strain evidence="2">AG</strain>
    </source>
</reference>
<organism evidence="2 3">
    <name type="scientific">Umbelopsis ramanniana AG</name>
    <dbReference type="NCBI Taxonomy" id="1314678"/>
    <lineage>
        <taxon>Eukaryota</taxon>
        <taxon>Fungi</taxon>
        <taxon>Fungi incertae sedis</taxon>
        <taxon>Mucoromycota</taxon>
        <taxon>Mucoromycotina</taxon>
        <taxon>Umbelopsidomycetes</taxon>
        <taxon>Umbelopsidales</taxon>
        <taxon>Umbelopsidaceae</taxon>
        <taxon>Umbelopsis</taxon>
    </lineage>
</organism>
<keyword evidence="1" id="KW-0472">Membrane</keyword>
<evidence type="ECO:0000313" key="3">
    <source>
        <dbReference type="Proteomes" id="UP001206595"/>
    </source>
</evidence>
<sequence length="120" mass="13435">MVFVVLVVVVVVVLVVVVLVVVVVVEMRAVEIFFLPDFIFIFQLFQESLDQTIMTVGGGCNYTFRDILTAMHDAVDLPLFSKSPAHKVESHAVFGALYFGNIATGKLEPHERSYSDFYMT</sequence>
<keyword evidence="1" id="KW-0812">Transmembrane</keyword>
<reference evidence="2" key="1">
    <citation type="submission" date="2021-06" db="EMBL/GenBank/DDBJ databases">
        <authorList>
            <consortium name="DOE Joint Genome Institute"/>
            <person name="Mondo S.J."/>
            <person name="Amses K.R."/>
            <person name="Simmons D.R."/>
            <person name="Longcore J.E."/>
            <person name="Seto K."/>
            <person name="Alves G.H."/>
            <person name="Bonds A.E."/>
            <person name="Quandt C.A."/>
            <person name="Davis W.J."/>
            <person name="Chang Y."/>
            <person name="Letcher P.M."/>
            <person name="Powell M.J."/>
            <person name="Kuo A."/>
            <person name="Labutti K."/>
            <person name="Pangilinan J."/>
            <person name="Andreopoulos W."/>
            <person name="Tritt A."/>
            <person name="Riley R."/>
            <person name="Hundley H."/>
            <person name="Johnson J."/>
            <person name="Lipzen A."/>
            <person name="Barry K."/>
            <person name="Berbee M.L."/>
            <person name="Buchler N.E."/>
            <person name="Grigoriev I.V."/>
            <person name="Spatafora J.W."/>
            <person name="Stajich J.E."/>
            <person name="James T.Y."/>
        </authorList>
    </citation>
    <scope>NUCLEOTIDE SEQUENCE</scope>
    <source>
        <strain evidence="2">AG</strain>
    </source>
</reference>
<evidence type="ECO:0000313" key="2">
    <source>
        <dbReference type="EMBL" id="KAI8574975.1"/>
    </source>
</evidence>